<evidence type="ECO:0000313" key="4">
    <source>
        <dbReference type="Proteomes" id="UP000006039"/>
    </source>
</evidence>
<dbReference type="Gene3D" id="2.60.40.420">
    <property type="entry name" value="Cupredoxins - blue copper proteins"/>
    <property type="match status" value="1"/>
</dbReference>
<dbReference type="EMBL" id="GL385396">
    <property type="protein sequence ID" value="EJT79299.1"/>
    <property type="molecule type" value="Genomic_DNA"/>
</dbReference>
<sequence>MKPSALLLTPALTLSLALSLRPRDGPTTHKAWSGTPAAVGDMVQFRFRPFNHTVTQPAGAGAPCSPMDVKGIKAGAAMAPINSDFVPGATEADKEVPVFNVQVASADPIYLYCGQPPHCNLGMVMVISPKSDDDVKAFEAAAKAQDRPTRPRALLPAEPWGTIAAGEAIVPP</sequence>
<name>J3NSY6_GAET3</name>
<dbReference type="AlphaFoldDB" id="J3NSY6"/>
<feature type="signal peptide" evidence="1">
    <location>
        <begin position="1"/>
        <end position="19"/>
    </location>
</feature>
<reference evidence="3" key="5">
    <citation type="submission" date="2018-04" db="UniProtKB">
        <authorList>
            <consortium name="EnsemblFungi"/>
        </authorList>
    </citation>
    <scope>IDENTIFICATION</scope>
    <source>
        <strain evidence="3">R3-111a-1</strain>
    </source>
</reference>
<dbReference type="Proteomes" id="UP000006039">
    <property type="component" value="Unassembled WGS sequence"/>
</dbReference>
<evidence type="ECO:0008006" key="5">
    <source>
        <dbReference type="Google" id="ProtNLM"/>
    </source>
</evidence>
<dbReference type="VEuPathDB" id="FungiDB:GGTG_04385"/>
<dbReference type="STRING" id="644352.J3NSY6"/>
<evidence type="ECO:0000313" key="2">
    <source>
        <dbReference type="EMBL" id="EJT79299.1"/>
    </source>
</evidence>
<dbReference type="InterPro" id="IPR008972">
    <property type="entry name" value="Cupredoxin"/>
</dbReference>
<reference evidence="2" key="3">
    <citation type="submission" date="2010-09" db="EMBL/GenBank/DDBJ databases">
        <title>Annotation of Gaeumannomyces graminis var. tritici R3-111a-1.</title>
        <authorList>
            <consortium name="The Broad Institute Genome Sequencing Platform"/>
            <person name="Ma L.-J."/>
            <person name="Dead R."/>
            <person name="Young S.K."/>
            <person name="Zeng Q."/>
            <person name="Gargeya S."/>
            <person name="Fitzgerald M."/>
            <person name="Haas B."/>
            <person name="Abouelleil A."/>
            <person name="Alvarado L."/>
            <person name="Arachchi H.M."/>
            <person name="Berlin A."/>
            <person name="Brown A."/>
            <person name="Chapman S.B."/>
            <person name="Chen Z."/>
            <person name="Dunbar C."/>
            <person name="Freedman E."/>
            <person name="Gearin G."/>
            <person name="Gellesch M."/>
            <person name="Goldberg J."/>
            <person name="Griggs A."/>
            <person name="Gujja S."/>
            <person name="Heiman D."/>
            <person name="Howarth C."/>
            <person name="Larson L."/>
            <person name="Lui A."/>
            <person name="MacDonald P.J.P."/>
            <person name="Mehta T."/>
            <person name="Montmayeur A."/>
            <person name="Murphy C."/>
            <person name="Neiman D."/>
            <person name="Pearson M."/>
            <person name="Priest M."/>
            <person name="Roberts A."/>
            <person name="Saif S."/>
            <person name="Shea T."/>
            <person name="Shenoy N."/>
            <person name="Sisk P."/>
            <person name="Stolte C."/>
            <person name="Sykes S."/>
            <person name="Yandava C."/>
            <person name="Wortman J."/>
            <person name="Nusbaum C."/>
            <person name="Birren B."/>
        </authorList>
    </citation>
    <scope>NUCLEOTIDE SEQUENCE</scope>
    <source>
        <strain evidence="2">R3-111a-1</strain>
    </source>
</reference>
<reference evidence="2" key="2">
    <citation type="submission" date="2010-07" db="EMBL/GenBank/DDBJ databases">
        <authorList>
            <consortium name="The Broad Institute Genome Sequencing Platform"/>
            <consortium name="Broad Institute Genome Sequencing Center for Infectious Disease"/>
            <person name="Ma L.-J."/>
            <person name="Dead R."/>
            <person name="Young S."/>
            <person name="Zeng Q."/>
            <person name="Koehrsen M."/>
            <person name="Alvarado L."/>
            <person name="Berlin A."/>
            <person name="Chapman S.B."/>
            <person name="Chen Z."/>
            <person name="Freedman E."/>
            <person name="Gellesch M."/>
            <person name="Goldberg J."/>
            <person name="Griggs A."/>
            <person name="Gujja S."/>
            <person name="Heilman E.R."/>
            <person name="Heiman D."/>
            <person name="Hepburn T."/>
            <person name="Howarth C."/>
            <person name="Jen D."/>
            <person name="Larson L."/>
            <person name="Mehta T."/>
            <person name="Neiman D."/>
            <person name="Pearson M."/>
            <person name="Roberts A."/>
            <person name="Saif S."/>
            <person name="Shea T."/>
            <person name="Shenoy N."/>
            <person name="Sisk P."/>
            <person name="Stolte C."/>
            <person name="Sykes S."/>
            <person name="Walk T."/>
            <person name="White J."/>
            <person name="Yandava C."/>
            <person name="Haas B."/>
            <person name="Nusbaum C."/>
            <person name="Birren B."/>
        </authorList>
    </citation>
    <scope>NUCLEOTIDE SEQUENCE</scope>
    <source>
        <strain evidence="2">R3-111a-1</strain>
    </source>
</reference>
<dbReference type="GeneID" id="20344843"/>
<dbReference type="PANTHER" id="PTHR34883:SF15">
    <property type="entry name" value="EXTRACELLULAR SERINE-RICH PROTEIN"/>
    <property type="match status" value="1"/>
</dbReference>
<proteinExistence type="predicted"/>
<gene>
    <name evidence="3" type="primary">20344843</name>
    <name evidence="2" type="ORF">GGTG_04385</name>
</gene>
<dbReference type="eggNOG" id="ENOG502T6RA">
    <property type="taxonomic scope" value="Eukaryota"/>
</dbReference>
<dbReference type="PANTHER" id="PTHR34883">
    <property type="entry name" value="SERINE-RICH PROTEIN, PUTATIVE-RELATED-RELATED"/>
    <property type="match status" value="1"/>
</dbReference>
<dbReference type="CDD" id="cd00920">
    <property type="entry name" value="Cupredoxin"/>
    <property type="match status" value="1"/>
</dbReference>
<dbReference type="RefSeq" id="XP_009220444.1">
    <property type="nucleotide sequence ID" value="XM_009222180.1"/>
</dbReference>
<dbReference type="InterPro" id="IPR052953">
    <property type="entry name" value="Ser-rich/MCO-related"/>
</dbReference>
<keyword evidence="1" id="KW-0732">Signal</keyword>
<reference evidence="4" key="1">
    <citation type="submission" date="2010-07" db="EMBL/GenBank/DDBJ databases">
        <title>The genome sequence of Gaeumannomyces graminis var. tritici strain R3-111a-1.</title>
        <authorList>
            <consortium name="The Broad Institute Genome Sequencing Platform"/>
            <person name="Ma L.-J."/>
            <person name="Dead R."/>
            <person name="Young S."/>
            <person name="Zeng Q."/>
            <person name="Koehrsen M."/>
            <person name="Alvarado L."/>
            <person name="Berlin A."/>
            <person name="Chapman S.B."/>
            <person name="Chen Z."/>
            <person name="Freedman E."/>
            <person name="Gellesch M."/>
            <person name="Goldberg J."/>
            <person name="Griggs A."/>
            <person name="Gujja S."/>
            <person name="Heilman E.R."/>
            <person name="Heiman D."/>
            <person name="Hepburn T."/>
            <person name="Howarth C."/>
            <person name="Jen D."/>
            <person name="Larson L."/>
            <person name="Mehta T."/>
            <person name="Neiman D."/>
            <person name="Pearson M."/>
            <person name="Roberts A."/>
            <person name="Saif S."/>
            <person name="Shea T."/>
            <person name="Shenoy N."/>
            <person name="Sisk P."/>
            <person name="Stolte C."/>
            <person name="Sykes S."/>
            <person name="Walk T."/>
            <person name="White J."/>
            <person name="Yandava C."/>
            <person name="Haas B."/>
            <person name="Nusbaum C."/>
            <person name="Birren B."/>
        </authorList>
    </citation>
    <scope>NUCLEOTIDE SEQUENCE [LARGE SCALE GENOMIC DNA]</scope>
    <source>
        <strain evidence="4">R3-111a-1</strain>
    </source>
</reference>
<dbReference type="SUPFAM" id="SSF49503">
    <property type="entry name" value="Cupredoxins"/>
    <property type="match status" value="1"/>
</dbReference>
<protein>
    <recommendedName>
        <fullName evidence="5">Blue (type 1) copper domain-containing protein</fullName>
    </recommendedName>
</protein>
<keyword evidence="4" id="KW-1185">Reference proteome</keyword>
<organism evidence="2">
    <name type="scientific">Gaeumannomyces tritici (strain R3-111a-1)</name>
    <name type="common">Wheat and barley take-all root rot fungus</name>
    <name type="synonym">Gaeumannomyces graminis var. tritici</name>
    <dbReference type="NCBI Taxonomy" id="644352"/>
    <lineage>
        <taxon>Eukaryota</taxon>
        <taxon>Fungi</taxon>
        <taxon>Dikarya</taxon>
        <taxon>Ascomycota</taxon>
        <taxon>Pezizomycotina</taxon>
        <taxon>Sordariomycetes</taxon>
        <taxon>Sordariomycetidae</taxon>
        <taxon>Magnaporthales</taxon>
        <taxon>Magnaporthaceae</taxon>
        <taxon>Gaeumannomyces</taxon>
    </lineage>
</organism>
<dbReference type="HOGENOM" id="CLU_1555344_0_0_1"/>
<evidence type="ECO:0000256" key="1">
    <source>
        <dbReference type="SAM" id="SignalP"/>
    </source>
</evidence>
<feature type="chain" id="PRO_5015094407" description="Blue (type 1) copper domain-containing protein" evidence="1">
    <location>
        <begin position="20"/>
        <end position="172"/>
    </location>
</feature>
<dbReference type="OrthoDB" id="5421909at2759"/>
<reference evidence="3" key="4">
    <citation type="journal article" date="2015" name="G3 (Bethesda)">
        <title>Genome sequences of three phytopathogenic species of the Magnaporthaceae family of fungi.</title>
        <authorList>
            <person name="Okagaki L.H."/>
            <person name="Nunes C.C."/>
            <person name="Sailsbery J."/>
            <person name="Clay B."/>
            <person name="Brown D."/>
            <person name="John T."/>
            <person name="Oh Y."/>
            <person name="Young N."/>
            <person name="Fitzgerald M."/>
            <person name="Haas B.J."/>
            <person name="Zeng Q."/>
            <person name="Young S."/>
            <person name="Adiconis X."/>
            <person name="Fan L."/>
            <person name="Levin J.Z."/>
            <person name="Mitchell T.K."/>
            <person name="Okubara P.A."/>
            <person name="Farman M.L."/>
            <person name="Kohn L.M."/>
            <person name="Birren B."/>
            <person name="Ma L.-J."/>
            <person name="Dean R.A."/>
        </authorList>
    </citation>
    <scope>NUCLEOTIDE SEQUENCE</scope>
    <source>
        <strain evidence="3">R3-111a-1</strain>
    </source>
</reference>
<accession>J3NSY6</accession>
<dbReference type="EnsemblFungi" id="EJT79299">
    <property type="protein sequence ID" value="EJT79299"/>
    <property type="gene ID" value="GGTG_04385"/>
</dbReference>
<evidence type="ECO:0000313" key="3">
    <source>
        <dbReference type="EnsemblFungi" id="EJT79299"/>
    </source>
</evidence>